<feature type="region of interest" description="Disordered" evidence="1">
    <location>
        <begin position="1"/>
        <end position="38"/>
    </location>
</feature>
<sequence length="805" mass="88434">MDEFGRLTQSFGLKPQGKSAPMASLKRPSTAGNDGAFNFDVGSGNSNTWGGGGGGGSLLDHDSVFGNLNGSGANRGGSNYDGDFFGGISEVKSSGTVNYDDVFGFTDSGSKQSDQFDDFLGNSGGVEKNAPRGFDDLIPGFGRSGTAKKGTNSETNKLNQSTVGSTKSTSTLAEDPFVLFESTSTPADTSSPVFSDPLEEMSKISNSRKGSSFSSGAFDDMDLLNGFAKSMPTMSSNKSYSGKNGSSLIDEPAEQQSDLEFFFCKVAPPSSVPRREATSAFHDRGVPEMVRKTFSGTSTTVDTVDKAFSGTSNSVDKASSATNVFDDFWNFGAYNQIHVSNAPNQLKPQLYKMGESERERERESGGDEGDESATRRRKRERNSFVVESKIFEIDVEEKRGKIQVAILEKKKGISSWVRLGSASLGFLLESLDHCIKDRKGGKWERDWKENGRSYSLVRNENKAGLFLRLGKWELSLGGRSTSSQSGWRETCFGKIVHGSGEETKEQRQKLVRMEVSNEEIQNNLRKLDHCIIGSWDPISAGGEDLEALGRSLVKIWGLKGNLGLARLEENRVLLEFELLGEAIWVMSFGKRSFGGIHLGLERWNPRNGCSEEGEITNEIWVRIVGLPLSLWNPNILRRVGEECGGFIAMDPRTEKLQELQWARILIRTEGEDLPSVLEIAVEEKVYSFALWWELKPALRKAQENRREANERTRGEVRGDSVSRADTRVEKELENSWLEALLLSKERMGDQEGELGREPAKRAQGRSGARPSMEVVDLGPSSLGLELGLKGKKRGVGFTLKGQQWA</sequence>
<feature type="compositionally biased region" description="Polar residues" evidence="1">
    <location>
        <begin position="149"/>
        <end position="168"/>
    </location>
</feature>
<dbReference type="PANTHER" id="PTHR34427:SF5">
    <property type="entry name" value="DUF4283 DOMAIN-CONTAINING PROTEIN"/>
    <property type="match status" value="1"/>
</dbReference>
<dbReference type="Pfam" id="PF14111">
    <property type="entry name" value="DUF4283"/>
    <property type="match status" value="1"/>
</dbReference>
<evidence type="ECO:0000313" key="4">
    <source>
        <dbReference type="Proteomes" id="UP000288805"/>
    </source>
</evidence>
<accession>A0A438ETN4</accession>
<dbReference type="InterPro" id="IPR025558">
    <property type="entry name" value="DUF4283"/>
</dbReference>
<feature type="region of interest" description="Disordered" evidence="1">
    <location>
        <begin position="353"/>
        <end position="379"/>
    </location>
</feature>
<protein>
    <submittedName>
        <fullName evidence="3">Auxilin-related protein 2</fullName>
    </submittedName>
</protein>
<evidence type="ECO:0000313" key="3">
    <source>
        <dbReference type="EMBL" id="RVW51121.1"/>
    </source>
</evidence>
<dbReference type="EMBL" id="QGNW01001187">
    <property type="protein sequence ID" value="RVW51121.1"/>
    <property type="molecule type" value="Genomic_DNA"/>
</dbReference>
<proteinExistence type="predicted"/>
<feature type="region of interest" description="Disordered" evidence="1">
    <location>
        <begin position="128"/>
        <end position="168"/>
    </location>
</feature>
<feature type="region of interest" description="Disordered" evidence="1">
    <location>
        <begin position="703"/>
        <end position="722"/>
    </location>
</feature>
<feature type="region of interest" description="Disordered" evidence="1">
    <location>
        <begin position="748"/>
        <end position="774"/>
    </location>
</feature>
<dbReference type="PANTHER" id="PTHR34427">
    <property type="entry name" value="DUF4283 DOMAIN PROTEIN"/>
    <property type="match status" value="1"/>
</dbReference>
<evidence type="ECO:0000256" key="1">
    <source>
        <dbReference type="SAM" id="MobiDB-lite"/>
    </source>
</evidence>
<dbReference type="AlphaFoldDB" id="A0A438ETN4"/>
<feature type="domain" description="DUF4283" evidence="2">
    <location>
        <begin position="526"/>
        <end position="611"/>
    </location>
</feature>
<name>A0A438ETN4_VITVI</name>
<dbReference type="Proteomes" id="UP000288805">
    <property type="component" value="Unassembled WGS sequence"/>
</dbReference>
<feature type="compositionally biased region" description="Basic and acidic residues" evidence="1">
    <location>
        <begin position="354"/>
        <end position="365"/>
    </location>
</feature>
<reference evidence="3 4" key="1">
    <citation type="journal article" date="2018" name="PLoS Genet.">
        <title>Population sequencing reveals clonal diversity and ancestral inbreeding in the grapevine cultivar Chardonnay.</title>
        <authorList>
            <person name="Roach M.J."/>
            <person name="Johnson D.L."/>
            <person name="Bohlmann J."/>
            <person name="van Vuuren H.J."/>
            <person name="Jones S.J."/>
            <person name="Pretorius I.S."/>
            <person name="Schmidt S.A."/>
            <person name="Borneman A.R."/>
        </authorList>
    </citation>
    <scope>NUCLEOTIDE SEQUENCE [LARGE SCALE GENOMIC DNA]</scope>
    <source>
        <strain evidence="4">cv. Chardonnay</strain>
        <tissue evidence="3">Leaf</tissue>
    </source>
</reference>
<gene>
    <name evidence="3" type="primary">VvCHDh000045_11</name>
    <name evidence="3" type="ORF">CK203_078113</name>
</gene>
<feature type="compositionally biased region" description="Basic and acidic residues" evidence="1">
    <location>
        <begin position="748"/>
        <end position="760"/>
    </location>
</feature>
<organism evidence="3 4">
    <name type="scientific">Vitis vinifera</name>
    <name type="common">Grape</name>
    <dbReference type="NCBI Taxonomy" id="29760"/>
    <lineage>
        <taxon>Eukaryota</taxon>
        <taxon>Viridiplantae</taxon>
        <taxon>Streptophyta</taxon>
        <taxon>Embryophyta</taxon>
        <taxon>Tracheophyta</taxon>
        <taxon>Spermatophyta</taxon>
        <taxon>Magnoliopsida</taxon>
        <taxon>eudicotyledons</taxon>
        <taxon>Gunneridae</taxon>
        <taxon>Pentapetalae</taxon>
        <taxon>rosids</taxon>
        <taxon>Vitales</taxon>
        <taxon>Vitaceae</taxon>
        <taxon>Viteae</taxon>
        <taxon>Vitis</taxon>
    </lineage>
</organism>
<comment type="caution">
    <text evidence="3">The sequence shown here is derived from an EMBL/GenBank/DDBJ whole genome shotgun (WGS) entry which is preliminary data.</text>
</comment>
<evidence type="ECO:0000259" key="2">
    <source>
        <dbReference type="Pfam" id="PF14111"/>
    </source>
</evidence>